<dbReference type="Gene3D" id="3.10.180.10">
    <property type="entry name" value="2,3-Dihydroxybiphenyl 1,2-Dioxygenase, domain 1"/>
    <property type="match status" value="2"/>
</dbReference>
<accession>D0L3G8</accession>
<dbReference type="KEGG" id="gbr:Gbro_0854"/>
<dbReference type="Proteomes" id="UP000001219">
    <property type="component" value="Chromosome"/>
</dbReference>
<protein>
    <submittedName>
        <fullName evidence="2">Glyoxalase/bleomycin resistance protein/dioxygenase</fullName>
    </submittedName>
</protein>
<evidence type="ECO:0000259" key="1">
    <source>
        <dbReference type="PROSITE" id="PS51819"/>
    </source>
</evidence>
<dbReference type="eggNOG" id="COG2764">
    <property type="taxonomic scope" value="Bacteria"/>
</dbReference>
<keyword evidence="3" id="KW-1185">Reference proteome</keyword>
<dbReference type="OrthoDB" id="9795306at2"/>
<dbReference type="EMBL" id="CP001802">
    <property type="protein sequence ID" value="ACY20167.1"/>
    <property type="molecule type" value="Genomic_DNA"/>
</dbReference>
<dbReference type="Pfam" id="PF00903">
    <property type="entry name" value="Glyoxalase"/>
    <property type="match status" value="1"/>
</dbReference>
<dbReference type="InterPro" id="IPR029068">
    <property type="entry name" value="Glyas_Bleomycin-R_OHBP_Dase"/>
</dbReference>
<dbReference type="Gene3D" id="3.30.720.110">
    <property type="match status" value="1"/>
</dbReference>
<dbReference type="InterPro" id="IPR037523">
    <property type="entry name" value="VOC_core"/>
</dbReference>
<feature type="domain" description="VOC" evidence="1">
    <location>
        <begin position="331"/>
        <end position="437"/>
    </location>
</feature>
<name>D0L3G8_GORB4</name>
<dbReference type="InterPro" id="IPR052164">
    <property type="entry name" value="Anthracycline_SecMetBiosynth"/>
</dbReference>
<gene>
    <name evidence="2" type="ordered locus">Gbro_0854</name>
</gene>
<dbReference type="eggNOG" id="COG3324">
    <property type="taxonomic scope" value="Bacteria"/>
</dbReference>
<feature type="domain" description="VOC" evidence="1">
    <location>
        <begin position="74"/>
        <end position="197"/>
    </location>
</feature>
<dbReference type="CDD" id="cd07246">
    <property type="entry name" value="VOC_like"/>
    <property type="match status" value="1"/>
</dbReference>
<organism evidence="2 3">
    <name type="scientific">Gordonia bronchialis (strain ATCC 25592 / DSM 43247 / BCRC 13721 / JCM 3198 / KCTC 3076 / NBRC 16047 / NCTC 10667)</name>
    <name type="common">Rhodococcus bronchialis</name>
    <dbReference type="NCBI Taxonomy" id="526226"/>
    <lineage>
        <taxon>Bacteria</taxon>
        <taxon>Bacillati</taxon>
        <taxon>Actinomycetota</taxon>
        <taxon>Actinomycetes</taxon>
        <taxon>Mycobacteriales</taxon>
        <taxon>Gordoniaceae</taxon>
        <taxon>Gordonia</taxon>
    </lineage>
</organism>
<dbReference type="PROSITE" id="PS51819">
    <property type="entry name" value="VOC"/>
    <property type="match status" value="2"/>
</dbReference>
<dbReference type="InterPro" id="IPR004360">
    <property type="entry name" value="Glyas_Fos-R_dOase_dom"/>
</dbReference>
<dbReference type="RefSeq" id="WP_012832747.1">
    <property type="nucleotide sequence ID" value="NC_013441.1"/>
</dbReference>
<dbReference type="STRING" id="526226.Gbro_0854"/>
<dbReference type="HOGENOM" id="CLU_062209_0_0_11"/>
<evidence type="ECO:0000313" key="3">
    <source>
        <dbReference type="Proteomes" id="UP000001219"/>
    </source>
</evidence>
<proteinExistence type="predicted"/>
<dbReference type="SUPFAM" id="SSF54593">
    <property type="entry name" value="Glyoxalase/Bleomycin resistance protein/Dihydroxybiphenyl dioxygenase"/>
    <property type="match status" value="3"/>
</dbReference>
<dbReference type="PANTHER" id="PTHR33993">
    <property type="entry name" value="GLYOXALASE-RELATED"/>
    <property type="match status" value="1"/>
</dbReference>
<reference evidence="2 3" key="2">
    <citation type="journal article" date="2010" name="Stand. Genomic Sci.">
        <title>Complete genome sequence of Gordonia bronchialis type strain (3410).</title>
        <authorList>
            <person name="Ivanova N."/>
            <person name="Sikorski J."/>
            <person name="Jando M."/>
            <person name="Lapidus A."/>
            <person name="Nolan M."/>
            <person name="Lucas S."/>
            <person name="Del Rio T.G."/>
            <person name="Tice H."/>
            <person name="Copeland A."/>
            <person name="Cheng J.F."/>
            <person name="Chen F."/>
            <person name="Bruce D."/>
            <person name="Goodwin L."/>
            <person name="Pitluck S."/>
            <person name="Mavromatis K."/>
            <person name="Ovchinnikova G."/>
            <person name="Pati A."/>
            <person name="Chen A."/>
            <person name="Palaniappan K."/>
            <person name="Land M."/>
            <person name="Hauser L."/>
            <person name="Chang Y.J."/>
            <person name="Jeffries C.D."/>
            <person name="Chain P."/>
            <person name="Saunders E."/>
            <person name="Han C."/>
            <person name="Detter J.C."/>
            <person name="Brettin T."/>
            <person name="Rohde M."/>
            <person name="Goker M."/>
            <person name="Bristow J."/>
            <person name="Eisen J.A."/>
            <person name="Markowitz V."/>
            <person name="Hugenholtz P."/>
            <person name="Klenk H.P."/>
            <person name="Kyrpides N.C."/>
        </authorList>
    </citation>
    <scope>NUCLEOTIDE SEQUENCE [LARGE SCALE GENOMIC DNA]</scope>
    <source>
        <strain evidence="3">ATCC 25592 / DSM 43247 / BCRC 13721 / JCM 3198 / KCTC 3076 / NBRC 16047 / NCTC 10667</strain>
    </source>
</reference>
<sequence>MNSTEYPDPTGDPLRILRAADTPGFDDPVAPDPDFARALRDRLSRGATLPKEVIVSTVETISDTTVSVSSTVERPGALPYLTVVDARRAIDWYVDHLGARLRGEPIVMDDGSIGHAELEMGDGVIYLATEFPDMGLRAPAPGHVSVSLMLPVADTDAAMARAEQGGGSVTREPYEAYGARTGTIVDPFGHRWMLTGPSKVGAAERIHPGDIVYMSLQTPDAARAARFYGAVLGWEYDPQTRQVTNLGHRLGISNAAGYGSNTLFCVYAVDDFASAQAAIVAAGGRAGNIGEVSADGARVVDAVDNQGVAFAVHVPDPGAPRGAQHPRGIGEMSYLTVHTPDSAHYRAFYGAVLGWDFRPGRIDDGWEVTDVRPQIGVAGGADSAVAVPMWNTDDVAAAVQRVRAAGGQVLDEPERAPYGITARCTDDQGAEFYLGQLF</sequence>
<reference evidence="3" key="1">
    <citation type="submission" date="2009-10" db="EMBL/GenBank/DDBJ databases">
        <title>The complete chromosome of Gordonia bronchialis DSM 43247.</title>
        <authorList>
            <consortium name="US DOE Joint Genome Institute (JGI-PGF)"/>
            <person name="Lucas S."/>
            <person name="Copeland A."/>
            <person name="Lapidus A."/>
            <person name="Glavina del Rio T."/>
            <person name="Dalin E."/>
            <person name="Tice H."/>
            <person name="Bruce D."/>
            <person name="Goodwin L."/>
            <person name="Pitluck S."/>
            <person name="Kyrpides N."/>
            <person name="Mavromatis K."/>
            <person name="Ivanova N."/>
            <person name="Ovchinnikova G."/>
            <person name="Saunders E."/>
            <person name="Brettin T."/>
            <person name="Detter J.C."/>
            <person name="Han C."/>
            <person name="Larimer F."/>
            <person name="Land M."/>
            <person name="Hauser L."/>
            <person name="Markowitz V."/>
            <person name="Cheng J.-F."/>
            <person name="Hugenholtz P."/>
            <person name="Woyke T."/>
            <person name="Wu D."/>
            <person name="Jando M."/>
            <person name="Schneider S."/>
            <person name="Goeker M."/>
            <person name="Klenk H.-P."/>
            <person name="Eisen J.A."/>
        </authorList>
    </citation>
    <scope>NUCLEOTIDE SEQUENCE [LARGE SCALE GENOMIC DNA]</scope>
    <source>
        <strain evidence="3">ATCC 25592 / DSM 43247 / BCRC 13721 / JCM 3198 / KCTC 3076 / NBRC 16047 / NCTC 10667</strain>
    </source>
</reference>
<dbReference type="Pfam" id="PF18029">
    <property type="entry name" value="Glyoxalase_6"/>
    <property type="match status" value="2"/>
</dbReference>
<evidence type="ECO:0000313" key="2">
    <source>
        <dbReference type="EMBL" id="ACY20167.1"/>
    </source>
</evidence>
<dbReference type="Gene3D" id="3.30.720.120">
    <property type="match status" value="1"/>
</dbReference>
<dbReference type="PANTHER" id="PTHR33993:SF14">
    <property type="entry name" value="GB|AAF24581.1"/>
    <property type="match status" value="1"/>
</dbReference>
<dbReference type="InterPro" id="IPR041581">
    <property type="entry name" value="Glyoxalase_6"/>
</dbReference>
<dbReference type="AlphaFoldDB" id="D0L3G8"/>